<dbReference type="Gene3D" id="3.30.40.10">
    <property type="entry name" value="Zinc/RING finger domain, C3HC4 (zinc finger)"/>
    <property type="match status" value="1"/>
</dbReference>
<evidence type="ECO:0000256" key="5">
    <source>
        <dbReference type="ARBA" id="ARBA00004300"/>
    </source>
</evidence>
<feature type="compositionally biased region" description="Polar residues" evidence="35">
    <location>
        <begin position="45"/>
        <end position="54"/>
    </location>
</feature>
<evidence type="ECO:0000256" key="20">
    <source>
        <dbReference type="ARBA" id="ARBA00022833"/>
    </source>
</evidence>
<evidence type="ECO:0000256" key="25">
    <source>
        <dbReference type="ARBA" id="ARBA00023203"/>
    </source>
</evidence>
<evidence type="ECO:0000256" key="11">
    <source>
        <dbReference type="ARBA" id="ARBA00022490"/>
    </source>
</evidence>
<evidence type="ECO:0000256" key="8">
    <source>
        <dbReference type="ARBA" id="ARBA00004906"/>
    </source>
</evidence>
<keyword evidence="27" id="KW-0539">Nucleus</keyword>
<comment type="caution">
    <text evidence="37">The sequence shown here is derived from an EMBL/GenBank/DDBJ whole genome shotgun (WGS) entry which is preliminary data.</text>
</comment>
<evidence type="ECO:0000313" key="38">
    <source>
        <dbReference type="Proteomes" id="UP000295192"/>
    </source>
</evidence>
<dbReference type="InterPro" id="IPR001607">
    <property type="entry name" value="Znf_UBP"/>
</dbReference>
<protein>
    <recommendedName>
        <fullName evidence="32">Protein deacetylase HDAC6</fullName>
    </recommendedName>
    <alternativeName>
        <fullName evidence="33">Tubulin-lysine deacetylase HDAC6</fullName>
    </alternativeName>
</protein>
<keyword evidence="28" id="KW-0966">Cell projection</keyword>
<dbReference type="STRING" id="7232.A0A484AUF5"/>
<evidence type="ECO:0000256" key="6">
    <source>
        <dbReference type="ARBA" id="ARBA00004484"/>
    </source>
</evidence>
<keyword evidence="20" id="KW-0862">Zinc</keyword>
<comment type="catalytic activity">
    <reaction evidence="30">
        <text>N(6)-acetyl-L-lysyl-[protein] + H2O = L-lysyl-[protein] + acetate</text>
        <dbReference type="Rhea" id="RHEA:58108"/>
        <dbReference type="Rhea" id="RHEA-COMP:9752"/>
        <dbReference type="Rhea" id="RHEA-COMP:10731"/>
        <dbReference type="ChEBI" id="CHEBI:15377"/>
        <dbReference type="ChEBI" id="CHEBI:29969"/>
        <dbReference type="ChEBI" id="CHEBI:30089"/>
        <dbReference type="ChEBI" id="CHEBI:61930"/>
    </reaction>
    <physiologicalReaction direction="left-to-right" evidence="30">
        <dbReference type="Rhea" id="RHEA:58109"/>
    </physiologicalReaction>
</comment>
<evidence type="ECO:0000259" key="36">
    <source>
        <dbReference type="PROSITE" id="PS50271"/>
    </source>
</evidence>
<feature type="region of interest" description="Disordered" evidence="35">
    <location>
        <begin position="932"/>
        <end position="956"/>
    </location>
</feature>
<evidence type="ECO:0000256" key="21">
    <source>
        <dbReference type="ARBA" id="ARBA00022843"/>
    </source>
</evidence>
<evidence type="ECO:0000256" key="14">
    <source>
        <dbReference type="ARBA" id="ARBA00022679"/>
    </source>
</evidence>
<feature type="compositionally biased region" description="Low complexity" evidence="35">
    <location>
        <begin position="940"/>
        <end position="952"/>
    </location>
</feature>
<evidence type="ECO:0000256" key="2">
    <source>
        <dbReference type="ARBA" id="ARBA00004120"/>
    </source>
</evidence>
<dbReference type="AlphaFoldDB" id="A0A484AUF5"/>
<dbReference type="SUPFAM" id="SSF57850">
    <property type="entry name" value="RING/U-box"/>
    <property type="match status" value="1"/>
</dbReference>
<dbReference type="InterPro" id="IPR013083">
    <property type="entry name" value="Znf_RING/FYVE/PHD"/>
</dbReference>
<keyword evidence="21" id="KW-0832">Ubl conjugation</keyword>
<dbReference type="PRINTS" id="PR01270">
    <property type="entry name" value="HDASUPER"/>
</dbReference>
<dbReference type="GO" id="GO:0005813">
    <property type="term" value="C:centrosome"/>
    <property type="evidence" value="ECO:0007669"/>
    <property type="project" value="UniProtKB-SubCell"/>
</dbReference>
<dbReference type="PROSITE" id="PS50271">
    <property type="entry name" value="ZF_UBP"/>
    <property type="match status" value="1"/>
</dbReference>
<comment type="catalytic activity">
    <reaction evidence="31">
        <text>N(6)-acetyl-L-lysyl-[alpha-tubulin] + H2O = L-lysyl-[alpha-tubulin] + acetate</text>
        <dbReference type="Rhea" id="RHEA:21548"/>
        <dbReference type="Rhea" id="RHEA-COMP:11278"/>
        <dbReference type="Rhea" id="RHEA-COMP:11279"/>
        <dbReference type="ChEBI" id="CHEBI:15377"/>
        <dbReference type="ChEBI" id="CHEBI:29969"/>
        <dbReference type="ChEBI" id="CHEBI:30089"/>
        <dbReference type="ChEBI" id="CHEBI:61930"/>
    </reaction>
    <physiologicalReaction direction="left-to-right" evidence="31">
        <dbReference type="Rhea" id="RHEA:21549"/>
    </physiologicalReaction>
</comment>
<keyword evidence="38" id="KW-1185">Reference proteome</keyword>
<comment type="pathway">
    <text evidence="8">Protein modification; protein ubiquitination.</text>
</comment>
<evidence type="ECO:0000256" key="18">
    <source>
        <dbReference type="ARBA" id="ARBA00022786"/>
    </source>
</evidence>
<dbReference type="GO" id="GO:0040029">
    <property type="term" value="P:epigenetic regulation of gene expression"/>
    <property type="evidence" value="ECO:0007669"/>
    <property type="project" value="TreeGrafter"/>
</dbReference>
<dbReference type="InterPro" id="IPR000286">
    <property type="entry name" value="HDACs"/>
</dbReference>
<keyword evidence="19" id="KW-0378">Hydrolase</keyword>
<evidence type="ECO:0000256" key="24">
    <source>
        <dbReference type="ARBA" id="ARBA00023163"/>
    </source>
</evidence>
<dbReference type="GO" id="GO:0032886">
    <property type="term" value="P:regulation of microtubule-based process"/>
    <property type="evidence" value="ECO:0007669"/>
    <property type="project" value="UniProtKB-ARBA"/>
</dbReference>
<evidence type="ECO:0000256" key="9">
    <source>
        <dbReference type="ARBA" id="ARBA00007738"/>
    </source>
</evidence>
<comment type="catalytic activity">
    <reaction evidence="29">
        <text>N(6)-acetyl-L-lysyl-[histone] + H2O = L-lysyl-[histone] + acetate</text>
        <dbReference type="Rhea" id="RHEA:58196"/>
        <dbReference type="Rhea" id="RHEA-COMP:9845"/>
        <dbReference type="Rhea" id="RHEA-COMP:11338"/>
        <dbReference type="ChEBI" id="CHEBI:15377"/>
        <dbReference type="ChEBI" id="CHEBI:29969"/>
        <dbReference type="ChEBI" id="CHEBI:30089"/>
        <dbReference type="ChEBI" id="CHEBI:61930"/>
        <dbReference type="EC" id="3.5.1.98"/>
    </reaction>
</comment>
<keyword evidence="23" id="KW-0805">Transcription regulation</keyword>
<keyword evidence="13" id="KW-0597">Phosphoprotein</keyword>
<evidence type="ECO:0000256" key="30">
    <source>
        <dbReference type="ARBA" id="ARBA00049136"/>
    </source>
</evidence>
<feature type="region of interest" description="Disordered" evidence="35">
    <location>
        <begin position="1110"/>
        <end position="1163"/>
    </location>
</feature>
<evidence type="ECO:0000256" key="22">
    <source>
        <dbReference type="ARBA" id="ARBA00022853"/>
    </source>
</evidence>
<dbReference type="InterPro" id="IPR023696">
    <property type="entry name" value="Ureohydrolase_dom_sf"/>
</dbReference>
<name>A0A484AUF5_DRONA</name>
<evidence type="ECO:0000256" key="28">
    <source>
        <dbReference type="ARBA" id="ARBA00023273"/>
    </source>
</evidence>
<dbReference type="EMBL" id="LSRL02000718">
    <property type="protein sequence ID" value="TDG40003.1"/>
    <property type="molecule type" value="Genomic_DNA"/>
</dbReference>
<evidence type="ECO:0000256" key="12">
    <source>
        <dbReference type="ARBA" id="ARBA00022491"/>
    </source>
</evidence>
<evidence type="ECO:0000256" key="32">
    <source>
        <dbReference type="ARBA" id="ARBA00068733"/>
    </source>
</evidence>
<accession>A0A484AUF5</accession>
<dbReference type="InterPro" id="IPR023801">
    <property type="entry name" value="His_deacetylse_dom"/>
</dbReference>
<dbReference type="Gene3D" id="3.40.800.20">
    <property type="entry name" value="Histone deacetylase domain"/>
    <property type="match status" value="2"/>
</dbReference>
<evidence type="ECO:0000256" key="34">
    <source>
        <dbReference type="PROSITE-ProRule" id="PRU00502"/>
    </source>
</evidence>
<dbReference type="PANTHER" id="PTHR10625:SF38">
    <property type="entry name" value="HISTONE DEACETYLASE 6, ISOFORM G"/>
    <property type="match status" value="1"/>
</dbReference>
<evidence type="ECO:0000256" key="17">
    <source>
        <dbReference type="ARBA" id="ARBA00022771"/>
    </source>
</evidence>
<dbReference type="OMA" id="HTRSHVN"/>
<keyword evidence="18" id="KW-0833">Ubl conjugation pathway</keyword>
<dbReference type="GO" id="GO:0141221">
    <property type="term" value="F:histone deacetylase activity, hydrolytic mechanism"/>
    <property type="evidence" value="ECO:0007669"/>
    <property type="project" value="UniProtKB-EC"/>
</dbReference>
<evidence type="ECO:0000256" key="27">
    <source>
        <dbReference type="ARBA" id="ARBA00023242"/>
    </source>
</evidence>
<dbReference type="GO" id="GO:0016740">
    <property type="term" value="F:transferase activity"/>
    <property type="evidence" value="ECO:0007669"/>
    <property type="project" value="UniProtKB-KW"/>
</dbReference>
<dbReference type="GO" id="GO:0043204">
    <property type="term" value="C:perikaryon"/>
    <property type="evidence" value="ECO:0007669"/>
    <property type="project" value="UniProtKB-SubCell"/>
</dbReference>
<feature type="domain" description="UBP-type" evidence="36">
    <location>
        <begin position="985"/>
        <end position="1087"/>
    </location>
</feature>
<evidence type="ECO:0000256" key="10">
    <source>
        <dbReference type="ARBA" id="ARBA00022481"/>
    </source>
</evidence>
<dbReference type="Pfam" id="PF00850">
    <property type="entry name" value="Hist_deacetyl"/>
    <property type="match status" value="2"/>
</dbReference>
<keyword evidence="22" id="KW-0156">Chromatin regulator</keyword>
<dbReference type="GO" id="GO:0000118">
    <property type="term" value="C:histone deacetylase complex"/>
    <property type="evidence" value="ECO:0007669"/>
    <property type="project" value="TreeGrafter"/>
</dbReference>
<keyword evidence="15" id="KW-0479">Metal-binding</keyword>
<evidence type="ECO:0000256" key="35">
    <source>
        <dbReference type="SAM" id="MobiDB-lite"/>
    </source>
</evidence>
<evidence type="ECO:0000256" key="13">
    <source>
        <dbReference type="ARBA" id="ARBA00022553"/>
    </source>
</evidence>
<evidence type="ECO:0000256" key="23">
    <source>
        <dbReference type="ARBA" id="ARBA00023015"/>
    </source>
</evidence>
<evidence type="ECO:0000256" key="16">
    <source>
        <dbReference type="ARBA" id="ARBA00022737"/>
    </source>
</evidence>
<dbReference type="GO" id="GO:0006950">
    <property type="term" value="P:response to stress"/>
    <property type="evidence" value="ECO:0007669"/>
    <property type="project" value="UniProtKB-ARBA"/>
</dbReference>
<dbReference type="PANTHER" id="PTHR10625">
    <property type="entry name" value="HISTONE DEACETYLASE HDAC1-RELATED"/>
    <property type="match status" value="1"/>
</dbReference>
<gene>
    <name evidence="37" type="ORF">AWZ03_013580</name>
</gene>
<proteinExistence type="inferred from homology"/>
<dbReference type="Proteomes" id="UP000295192">
    <property type="component" value="Unassembled WGS sequence"/>
</dbReference>
<organism evidence="37 38">
    <name type="scientific">Drosophila navojoa</name>
    <name type="common">Fruit fly</name>
    <dbReference type="NCBI Taxonomy" id="7232"/>
    <lineage>
        <taxon>Eukaryota</taxon>
        <taxon>Metazoa</taxon>
        <taxon>Ecdysozoa</taxon>
        <taxon>Arthropoda</taxon>
        <taxon>Hexapoda</taxon>
        <taxon>Insecta</taxon>
        <taxon>Pterygota</taxon>
        <taxon>Neoptera</taxon>
        <taxon>Endopterygota</taxon>
        <taxon>Diptera</taxon>
        <taxon>Brachycera</taxon>
        <taxon>Muscomorpha</taxon>
        <taxon>Ephydroidea</taxon>
        <taxon>Drosophilidae</taxon>
        <taxon>Drosophila</taxon>
    </lineage>
</organism>
<evidence type="ECO:0000256" key="26">
    <source>
        <dbReference type="ARBA" id="ARBA00023212"/>
    </source>
</evidence>
<evidence type="ECO:0000313" key="37">
    <source>
        <dbReference type="EMBL" id="TDG40003.1"/>
    </source>
</evidence>
<evidence type="ECO:0000256" key="15">
    <source>
        <dbReference type="ARBA" id="ARBA00022723"/>
    </source>
</evidence>
<dbReference type="OrthoDB" id="424012at2759"/>
<keyword evidence="16" id="KW-0677">Repeat</keyword>
<dbReference type="GO" id="GO:0030424">
    <property type="term" value="C:axon"/>
    <property type="evidence" value="ECO:0007669"/>
    <property type="project" value="UniProtKB-SubCell"/>
</dbReference>
<dbReference type="GO" id="GO:0008270">
    <property type="term" value="F:zinc ion binding"/>
    <property type="evidence" value="ECO:0007669"/>
    <property type="project" value="UniProtKB-KW"/>
</dbReference>
<comment type="subcellular location">
    <subcellularLocation>
        <location evidence="7">Cell projection</location>
        <location evidence="7">Axon</location>
    </subcellularLocation>
    <subcellularLocation>
        <location evidence="4">Cell projection</location>
        <location evidence="4">Dendrite</location>
    </subcellularLocation>
    <subcellularLocation>
        <location evidence="2">Cytoplasm</location>
        <location evidence="2">Cytoskeleton</location>
        <location evidence="2">Cilium basal body</location>
    </subcellularLocation>
    <subcellularLocation>
        <location evidence="5">Cytoplasm</location>
        <location evidence="5">Cytoskeleton</location>
        <location evidence="5">Microtubule organizing center</location>
        <location evidence="5">Centrosome</location>
    </subcellularLocation>
    <subcellularLocation>
        <location evidence="3">Nucleus</location>
    </subcellularLocation>
    <subcellularLocation>
        <location evidence="6">Perikaryon</location>
    </subcellularLocation>
</comment>
<keyword evidence="10" id="KW-0488">Methylation</keyword>
<sequence length="1163" mass="128738">MSSPIVTRRGAQQAKIQTRAMVKSKSASASSSSTATAAATNATSGPNANGSASSCGPRKTSPALQEAKRRARNMLKSQSNGQGSQLEPIIDIFQNAVNAKNMHRGATALIYDESMSEHCCLWDVTHQERPERFTRTMERCRELNLVDRCLQLKSRLATKDEILKLHSLEHYERLEQTSGVRNEEAMEELSSHYDAIYIHPSTFRLSLLASGSTIELIDQLLLGKAQNGMAIIRPPGHHAMKSEFNGYCYFNNVALAAQHALEAHRLQRILIIDYDVHHGQGTQRFFYNDSRVLYFSIHRYEHGSFWPNLQESDYHAIGSGPGTGYNFNVPLNAKGMGNGDYLAIFQQLLLPVAMEYQPELIIVSAGYDAALGCPEGEMEVTPACYPHLLNPLLHLANCRVAVVLEGGYCVESLSEGAALTLRALLGDPCPPLVERLELPSMELREAVLNCIYVHRPYWRCLQLQQTYTAAELESESATTAQLHRVKRIWLGGPPPEPDQRYPTRGTSAQLPEDVVARNAARLSVLRAETQLSVPAIRVCYAYDAQMLQHFNLHDATHPEQPMRIRQIHQMHDDYQLLGRMHQLPARAATTDEVCLAHTRAHVNSVRRLLGRSVEELQQMGSGYNSVYLHPRTFECATLASGSVLQAVDSVLRGQSRSGICNVRPPGHHAEPDQPHGFCIFNNIAIAAQYAIREFGLERILIVDWDVHHGNGTQHIFESNPKVLYMSIHRYEHGAFFPKGPAGNYDMVGKNAGRGFNVNIPWNKKGMGDLEYALAFQQLILPIAYEFNPQLVLVSAGFDAAIGDPLGGCKVTPEGYGLFTHWLSALAGGRIIVCLEGGYNVNSISYAMTMCTKTLLGDPVPTPQFLPAAQRSATVAFQSCVETLQLCVEQQHQYWKSLVFGCKLPQCVLGENNNEDFLAATMSQLSISNDNALGAVGGDGSQQPDPGQDRPSGSKPKVKVKTLTEFMAEHKEALEQQEMFAIYPLKSCPHLSQLRPEQAPKSINTSGACGDCGSTVENWMCLICQSIGCGRYINEHMEQHCRRAQHPLVLSFSDLSVWCYECNNYIDHPLLYVYQNLAHVDKFKEPMPWTHSCQQRTDGCYPIHLDAVDSNRQNNNNSNNHDHGGSGCSSNANTNNDDDDAGSGSGSGSGSDGVSYYIQLERNN</sequence>
<dbReference type="GO" id="GO:0051129">
    <property type="term" value="P:negative regulation of cellular component organization"/>
    <property type="evidence" value="ECO:0007669"/>
    <property type="project" value="UniProtKB-ARBA"/>
</dbReference>
<keyword evidence="24" id="KW-0804">Transcription</keyword>
<comment type="similarity">
    <text evidence="9">Belongs to the histone deacetylase family. HD type 2 subfamily.</text>
</comment>
<keyword evidence="14" id="KW-0808">Transferase</keyword>
<reference evidence="37 38" key="1">
    <citation type="journal article" date="2019" name="J. Hered.">
        <title>An Improved Genome Assembly for Drosophila navojoa, the Basal Species in the mojavensis Cluster.</title>
        <authorList>
            <person name="Vanderlinde T."/>
            <person name="Dupim E.G."/>
            <person name="Nazario-Yepiz N.O."/>
            <person name="Carvalho A.B."/>
        </authorList>
    </citation>
    <scope>NUCLEOTIDE SEQUENCE [LARGE SCALE GENOMIC DNA]</scope>
    <source>
        <strain evidence="37">Navoj_Jal97</strain>
        <tissue evidence="37">Whole organism</tissue>
    </source>
</reference>
<evidence type="ECO:0000256" key="29">
    <source>
        <dbReference type="ARBA" id="ARBA00048287"/>
    </source>
</evidence>
<dbReference type="Pfam" id="PF02148">
    <property type="entry name" value="zf-UBP"/>
    <property type="match status" value="1"/>
</dbReference>
<dbReference type="GO" id="GO:0003779">
    <property type="term" value="F:actin binding"/>
    <property type="evidence" value="ECO:0007669"/>
    <property type="project" value="UniProtKB-KW"/>
</dbReference>
<keyword evidence="11" id="KW-0963">Cytoplasm</keyword>
<dbReference type="SUPFAM" id="SSF52768">
    <property type="entry name" value="Arginase/deacetylase"/>
    <property type="match status" value="2"/>
</dbReference>
<evidence type="ECO:0000256" key="7">
    <source>
        <dbReference type="ARBA" id="ARBA00004489"/>
    </source>
</evidence>
<dbReference type="InterPro" id="IPR037138">
    <property type="entry name" value="His_deacetylse_dom_sf"/>
</dbReference>
<keyword evidence="26" id="KW-0206">Cytoskeleton</keyword>
<evidence type="ECO:0000256" key="31">
    <source>
        <dbReference type="ARBA" id="ARBA00050910"/>
    </source>
</evidence>
<comment type="cofactor">
    <cofactor evidence="1">
        <name>Zn(2+)</name>
        <dbReference type="ChEBI" id="CHEBI:29105"/>
    </cofactor>
</comment>
<keyword evidence="17 34" id="KW-0863">Zinc-finger</keyword>
<dbReference type="FunFam" id="3.30.40.10:FF:000342">
    <property type="entry name" value="Histone deacetylase 6"/>
    <property type="match status" value="1"/>
</dbReference>
<dbReference type="SMART" id="SM00290">
    <property type="entry name" value="ZnF_UBP"/>
    <property type="match status" value="1"/>
</dbReference>
<dbReference type="CDD" id="cd10002">
    <property type="entry name" value="HDAC10_HDAC6-dom1"/>
    <property type="match status" value="1"/>
</dbReference>
<keyword evidence="12" id="KW-0678">Repressor</keyword>
<evidence type="ECO:0000256" key="19">
    <source>
        <dbReference type="ARBA" id="ARBA00022801"/>
    </source>
</evidence>
<dbReference type="GO" id="GO:0030425">
    <property type="term" value="C:dendrite"/>
    <property type="evidence" value="ECO:0007669"/>
    <property type="project" value="UniProtKB-SubCell"/>
</dbReference>
<dbReference type="FunFam" id="3.40.800.20:FF:000005">
    <property type="entry name" value="histone deacetylase 6"/>
    <property type="match status" value="2"/>
</dbReference>
<keyword evidence="25" id="KW-0009">Actin-binding</keyword>
<evidence type="ECO:0000256" key="33">
    <source>
        <dbReference type="ARBA" id="ARBA00082852"/>
    </source>
</evidence>
<feature type="region of interest" description="Disordered" evidence="35">
    <location>
        <begin position="1"/>
        <end position="83"/>
    </location>
</feature>
<evidence type="ECO:0000256" key="1">
    <source>
        <dbReference type="ARBA" id="ARBA00001947"/>
    </source>
</evidence>
<evidence type="ECO:0000256" key="4">
    <source>
        <dbReference type="ARBA" id="ARBA00004279"/>
    </source>
</evidence>
<feature type="compositionally biased region" description="Low complexity" evidence="35">
    <location>
        <begin position="26"/>
        <end position="44"/>
    </location>
</feature>
<dbReference type="GO" id="GO:0051646">
    <property type="term" value="P:mitochondrion localization"/>
    <property type="evidence" value="ECO:0007669"/>
    <property type="project" value="UniProtKB-ARBA"/>
</dbReference>
<evidence type="ECO:0000256" key="3">
    <source>
        <dbReference type="ARBA" id="ARBA00004123"/>
    </source>
</evidence>